<protein>
    <recommendedName>
        <fullName evidence="6">Transcription antitermination protein NusB</fullName>
    </recommendedName>
    <alternativeName>
        <fullName evidence="6">Antitermination factor NusB</fullName>
    </alternativeName>
</protein>
<feature type="region of interest" description="Disordered" evidence="7">
    <location>
        <begin position="133"/>
        <end position="153"/>
    </location>
</feature>
<dbReference type="NCBIfam" id="TIGR01951">
    <property type="entry name" value="nusB"/>
    <property type="match status" value="1"/>
</dbReference>
<dbReference type="Pfam" id="PF01029">
    <property type="entry name" value="NusB"/>
    <property type="match status" value="1"/>
</dbReference>
<evidence type="ECO:0000256" key="4">
    <source>
        <dbReference type="ARBA" id="ARBA00023015"/>
    </source>
</evidence>
<evidence type="ECO:0000313" key="9">
    <source>
        <dbReference type="EMBL" id="MDQ0188362.1"/>
    </source>
</evidence>
<keyword evidence="10" id="KW-1185">Reference proteome</keyword>
<name>A0ABT9XDI6_9BACL</name>
<dbReference type="Gene3D" id="1.10.940.10">
    <property type="entry name" value="NusB-like"/>
    <property type="match status" value="1"/>
</dbReference>
<dbReference type="RefSeq" id="WP_274455767.1">
    <property type="nucleotide sequence ID" value="NZ_CP067097.1"/>
</dbReference>
<keyword evidence="4 6" id="KW-0805">Transcription regulation</keyword>
<evidence type="ECO:0000256" key="3">
    <source>
        <dbReference type="ARBA" id="ARBA00022884"/>
    </source>
</evidence>
<dbReference type="SUPFAM" id="SSF48013">
    <property type="entry name" value="NusB-like"/>
    <property type="match status" value="1"/>
</dbReference>
<evidence type="ECO:0000256" key="7">
    <source>
        <dbReference type="SAM" id="MobiDB-lite"/>
    </source>
</evidence>
<comment type="caution">
    <text evidence="9">The sequence shown here is derived from an EMBL/GenBank/DDBJ whole genome shotgun (WGS) entry which is preliminary data.</text>
</comment>
<keyword evidence="3 6" id="KW-0694">RNA-binding</keyword>
<reference evidence="9 10" key="1">
    <citation type="submission" date="2023-07" db="EMBL/GenBank/DDBJ databases">
        <title>Genomic Encyclopedia of Type Strains, Phase IV (KMG-IV): sequencing the most valuable type-strain genomes for metagenomic binning, comparative biology and taxonomic classification.</title>
        <authorList>
            <person name="Goeker M."/>
        </authorList>
    </citation>
    <scope>NUCLEOTIDE SEQUENCE [LARGE SCALE GENOMIC DNA]</scope>
    <source>
        <strain evidence="9 10">DSM 4006</strain>
    </source>
</reference>
<dbReference type="InterPro" id="IPR006027">
    <property type="entry name" value="NusB_RsmB_TIM44"/>
</dbReference>
<keyword evidence="2 6" id="KW-0889">Transcription antitermination</keyword>
<evidence type="ECO:0000256" key="5">
    <source>
        <dbReference type="ARBA" id="ARBA00023163"/>
    </source>
</evidence>
<evidence type="ECO:0000256" key="1">
    <source>
        <dbReference type="ARBA" id="ARBA00005952"/>
    </source>
</evidence>
<dbReference type="EMBL" id="JAUSTP010000001">
    <property type="protein sequence ID" value="MDQ0188362.1"/>
    <property type="molecule type" value="Genomic_DNA"/>
</dbReference>
<gene>
    <name evidence="6" type="primary">nusB</name>
    <name evidence="9" type="ORF">J2S03_000166</name>
</gene>
<dbReference type="InterPro" id="IPR035926">
    <property type="entry name" value="NusB-like_sf"/>
</dbReference>
<dbReference type="InterPro" id="IPR011605">
    <property type="entry name" value="NusB_fam"/>
</dbReference>
<evidence type="ECO:0000313" key="10">
    <source>
        <dbReference type="Proteomes" id="UP001232973"/>
    </source>
</evidence>
<comment type="similarity">
    <text evidence="1 6">Belongs to the NusB family.</text>
</comment>
<evidence type="ECO:0000259" key="8">
    <source>
        <dbReference type="Pfam" id="PF01029"/>
    </source>
</evidence>
<evidence type="ECO:0000256" key="6">
    <source>
        <dbReference type="HAMAP-Rule" id="MF_00073"/>
    </source>
</evidence>
<organism evidence="9 10">
    <name type="scientific">Alicyclobacillus cycloheptanicus</name>
    <dbReference type="NCBI Taxonomy" id="1457"/>
    <lineage>
        <taxon>Bacteria</taxon>
        <taxon>Bacillati</taxon>
        <taxon>Bacillota</taxon>
        <taxon>Bacilli</taxon>
        <taxon>Bacillales</taxon>
        <taxon>Alicyclobacillaceae</taxon>
        <taxon>Alicyclobacillus</taxon>
    </lineage>
</organism>
<dbReference type="PANTHER" id="PTHR11078:SF3">
    <property type="entry name" value="ANTITERMINATION NUSB DOMAIN-CONTAINING PROTEIN"/>
    <property type="match status" value="1"/>
</dbReference>
<comment type="function">
    <text evidence="6">Involved in transcription antitermination. Required for transcription of ribosomal RNA (rRNA) genes. Binds specifically to the boxA antiterminator sequence of the ribosomal RNA (rrn) operons.</text>
</comment>
<keyword evidence="5 6" id="KW-0804">Transcription</keyword>
<evidence type="ECO:0000256" key="2">
    <source>
        <dbReference type="ARBA" id="ARBA00022814"/>
    </source>
</evidence>
<dbReference type="CDD" id="cd00619">
    <property type="entry name" value="Terminator_NusB"/>
    <property type="match status" value="1"/>
</dbReference>
<dbReference type="HAMAP" id="MF_00073">
    <property type="entry name" value="NusB"/>
    <property type="match status" value="1"/>
</dbReference>
<dbReference type="PANTHER" id="PTHR11078">
    <property type="entry name" value="N UTILIZATION SUBSTANCE PROTEIN B-RELATED"/>
    <property type="match status" value="1"/>
</dbReference>
<dbReference type="Proteomes" id="UP001232973">
    <property type="component" value="Unassembled WGS sequence"/>
</dbReference>
<feature type="compositionally biased region" description="Polar residues" evidence="7">
    <location>
        <begin position="135"/>
        <end position="145"/>
    </location>
</feature>
<proteinExistence type="inferred from homology"/>
<accession>A0ABT9XDI6</accession>
<sequence>MKRHEARQCALQALYQIDVGKGHAHASIRHVLEEFGHAATERDVAYIERLVTGTESEQADIDELLGTHVEGWKLDRIARVDLNILRLAVYELRHELDVDAATIVDEAVELAKDFGSDESGRFVNGVLARMLPVTRPTNDNPSASGAESDVSDG</sequence>
<feature type="domain" description="NusB/RsmB/TIM44" evidence="8">
    <location>
        <begin position="4"/>
        <end position="130"/>
    </location>
</feature>